<keyword evidence="4" id="KW-1185">Reference proteome</keyword>
<dbReference type="AlphaFoldDB" id="A0A1J4MTS0"/>
<gene>
    <name evidence="3" type="ORF">cand_014730</name>
</gene>
<dbReference type="SUPFAM" id="SSF55277">
    <property type="entry name" value="GYF domain"/>
    <property type="match status" value="1"/>
</dbReference>
<dbReference type="SMART" id="SM00444">
    <property type="entry name" value="GYF"/>
    <property type="match status" value="1"/>
</dbReference>
<evidence type="ECO:0000259" key="2">
    <source>
        <dbReference type="PROSITE" id="PS50829"/>
    </source>
</evidence>
<reference evidence="3 4" key="1">
    <citation type="submission" date="2016-10" db="EMBL/GenBank/DDBJ databases">
        <title>Reductive evolution of mitochondrial metabolism and differential evolution of invasion-related proteins in Cryptosporidium.</title>
        <authorList>
            <person name="Liu S."/>
            <person name="Roellig D.M."/>
            <person name="Guo Y."/>
            <person name="Li N."/>
            <person name="Frace M.A."/>
            <person name="Tang K."/>
            <person name="Zhang L."/>
            <person name="Feng Y."/>
            <person name="Xiao L."/>
        </authorList>
    </citation>
    <scope>NUCLEOTIDE SEQUENCE [LARGE SCALE GENOMIC DNA]</scope>
    <source>
        <strain evidence="3">30847</strain>
    </source>
</reference>
<comment type="caution">
    <text evidence="3">The sequence shown here is derived from an EMBL/GenBank/DDBJ whole genome shotgun (WGS) entry which is preliminary data.</text>
</comment>
<dbReference type="EMBL" id="LRBS01000031">
    <property type="protein sequence ID" value="OII77657.1"/>
    <property type="molecule type" value="Genomic_DNA"/>
</dbReference>
<feature type="compositionally biased region" description="Basic residues" evidence="1">
    <location>
        <begin position="716"/>
        <end position="726"/>
    </location>
</feature>
<dbReference type="Pfam" id="PF02213">
    <property type="entry name" value="GYF"/>
    <property type="match status" value="1"/>
</dbReference>
<dbReference type="Proteomes" id="UP000186804">
    <property type="component" value="Unassembled WGS sequence"/>
</dbReference>
<evidence type="ECO:0000313" key="4">
    <source>
        <dbReference type="Proteomes" id="UP000186804"/>
    </source>
</evidence>
<feature type="compositionally biased region" description="Low complexity" evidence="1">
    <location>
        <begin position="706"/>
        <end position="715"/>
    </location>
</feature>
<dbReference type="GeneID" id="92365658"/>
<dbReference type="InterPro" id="IPR035445">
    <property type="entry name" value="GYF-like_dom_sf"/>
</dbReference>
<dbReference type="PROSITE" id="PS50829">
    <property type="entry name" value="GYF"/>
    <property type="match status" value="1"/>
</dbReference>
<feature type="domain" description="GYF" evidence="2">
    <location>
        <begin position="328"/>
        <end position="382"/>
    </location>
</feature>
<feature type="region of interest" description="Disordered" evidence="1">
    <location>
        <begin position="662"/>
        <end position="734"/>
    </location>
</feature>
<dbReference type="VEuPathDB" id="CryptoDB:cand_014730"/>
<dbReference type="InterPro" id="IPR003169">
    <property type="entry name" value="GYF"/>
</dbReference>
<organism evidence="3 4">
    <name type="scientific">Cryptosporidium andersoni</name>
    <dbReference type="NCBI Taxonomy" id="117008"/>
    <lineage>
        <taxon>Eukaryota</taxon>
        <taxon>Sar</taxon>
        <taxon>Alveolata</taxon>
        <taxon>Apicomplexa</taxon>
        <taxon>Conoidasida</taxon>
        <taxon>Coccidia</taxon>
        <taxon>Eucoccidiorida</taxon>
        <taxon>Eimeriorina</taxon>
        <taxon>Cryptosporidiidae</taxon>
        <taxon>Cryptosporidium</taxon>
    </lineage>
</organism>
<feature type="compositionally biased region" description="Polar residues" evidence="1">
    <location>
        <begin position="693"/>
        <end position="705"/>
    </location>
</feature>
<dbReference type="Gene3D" id="3.30.1490.40">
    <property type="match status" value="1"/>
</dbReference>
<evidence type="ECO:0000256" key="1">
    <source>
        <dbReference type="SAM" id="MobiDB-lite"/>
    </source>
</evidence>
<evidence type="ECO:0000313" key="3">
    <source>
        <dbReference type="EMBL" id="OII77657.1"/>
    </source>
</evidence>
<proteinExistence type="predicted"/>
<dbReference type="RefSeq" id="XP_067069503.1">
    <property type="nucleotide sequence ID" value="XM_067211708.1"/>
</dbReference>
<accession>A0A1J4MTS0</accession>
<name>A0A1J4MTS0_9CRYT</name>
<protein>
    <submittedName>
        <fullName evidence="3">GYF domain-containing protein</fullName>
    </submittedName>
</protein>
<dbReference type="OrthoDB" id="342408at2759"/>
<sequence length="751" mass="87265">MSFSFEDISEINKEILNYSYGVEKSTNRIYSIETLLRYYKPLKTPRTLFLLKSVNKPKYLHCNSGKFQYLASTSPKIYIKNMGTDIEKLNEPNKLPYKNNFNGQIRPHYSLSWRRKQGICEVNLEHHKKNIPQVQSEHDVESEVHYLIKDISLSDNIRNPSNIKLLSLERSEYNGLNMNLQESGKVTLEKERNELHKNTIIKPDIHIMKSDIQKFETSSVEKSDKSSIYTHQNLSHDKIIHNIDIKPSYDEFKSINKIEQYIYQSGDYLSSTHSSPIQYSNEPSLKEQNMLDVLSQSYSSLILTNDLQYMNCSETSNLLPNNSDFLNIPIWLYKDPNNIIHGPFTSNQMHNWWKDNFFTDELKICTTNEQVWRSFSEFFSLGIIPFTVPPKSIIEIDKPKDFYNQCTNKTLDLASADISNSYLSRSTTAGDFNLKKTEDIYEQTLKIRDVHEATHHNCNDSGNQNYIVDILNDNSNNKLSDTQIRSCEISHQSDNEQSLELIKSPYHEPLKLTNQVLKLLEQTESESKHAWKKSNTLNEKKISCTSFKQILEEEEEKTTLETEILNEKKSKSILNVEKTGRHWKISNRPIQLKLEINVGDNLNSGITNTGLVVERKSNWQGWGAKINTQNLEFQPLQQNKRKQPGFWDFHDQNETNIYQLNNSTDIKPKQKTGWNLNQSSRRSHEVSLIGTHQVKNQDTSQTQPVNNNNNNNNNNNRKKQGKKKQGQKIDPSLLAFGIRSDKHRNLNFDLD</sequence>